<evidence type="ECO:0000313" key="2">
    <source>
        <dbReference type="Proteomes" id="UP001449657"/>
    </source>
</evidence>
<evidence type="ECO:0000313" key="1">
    <source>
        <dbReference type="EMBL" id="WZN45810.1"/>
    </source>
</evidence>
<keyword evidence="2" id="KW-1185">Reference proteome</keyword>
<sequence>MRNNRQIMPVAYTIQPTYAIDDATLLETDLTTCTLLVMIGSGTFSYAVLAPLQRKFLALKSYSYQPRTVAMADLEMIEQIFDADRLLFTAFKKVLLAFSSAENTLVPREFYQQQLRKDYLQAALPHKTQDAVLADELADMGLVNVFSVDKDMLGFLRKEFSTDDVAHANTALLKAYRQDADHTAPEGIAYAEVQAQQFTLTVFAGGQLLMQHQYAHRGGLDIVYYTVNSLRQLGLSELKSRIKIGGALTKDSQVFIELSRFLPRIEWVYRPDGFLYIPKMVDMPSHQFFNLYALALCV</sequence>
<dbReference type="InterPro" id="IPR024213">
    <property type="entry name" value="DUF3822"/>
</dbReference>
<dbReference type="RefSeq" id="WP_341840556.1">
    <property type="nucleotide sequence ID" value="NZ_CP149792.1"/>
</dbReference>
<dbReference type="EMBL" id="CP150096">
    <property type="protein sequence ID" value="WZN45810.1"/>
    <property type="molecule type" value="Genomic_DNA"/>
</dbReference>
<name>A0ABZ2Z0J1_9BACT</name>
<dbReference type="Gene3D" id="3.30.420.260">
    <property type="match status" value="1"/>
</dbReference>
<gene>
    <name evidence="1" type="ORF">WJU22_23200</name>
</gene>
<dbReference type="Proteomes" id="UP001449657">
    <property type="component" value="Chromosome"/>
</dbReference>
<dbReference type="CDD" id="cd24013">
    <property type="entry name" value="ASKHA_ATPase_BT3980-like"/>
    <property type="match status" value="1"/>
</dbReference>
<proteinExistence type="predicted"/>
<protein>
    <submittedName>
        <fullName evidence="1">DUF3822 family protein</fullName>
    </submittedName>
</protein>
<dbReference type="Gene3D" id="3.30.420.250">
    <property type="match status" value="1"/>
</dbReference>
<reference evidence="1 2" key="1">
    <citation type="submission" date="2024-03" db="EMBL/GenBank/DDBJ databases">
        <title>Chitinophaga caseinilytica sp. nov., a casein hydrolysing bacterium isolated from forest soil.</title>
        <authorList>
            <person name="Lee D.S."/>
            <person name="Han D.M."/>
            <person name="Baek J.H."/>
            <person name="Choi D.G."/>
            <person name="Jeon J.H."/>
            <person name="Jeon C.O."/>
        </authorList>
    </citation>
    <scope>NUCLEOTIDE SEQUENCE [LARGE SCALE GENOMIC DNA]</scope>
    <source>
        <strain evidence="1 2">KACC 19118</strain>
    </source>
</reference>
<accession>A0ABZ2Z0J1</accession>
<organism evidence="1 2">
    <name type="scientific">Chitinophaga caseinilytica</name>
    <dbReference type="NCBI Taxonomy" id="2267521"/>
    <lineage>
        <taxon>Bacteria</taxon>
        <taxon>Pseudomonadati</taxon>
        <taxon>Bacteroidota</taxon>
        <taxon>Chitinophagia</taxon>
        <taxon>Chitinophagales</taxon>
        <taxon>Chitinophagaceae</taxon>
        <taxon>Chitinophaga</taxon>
    </lineage>
</organism>
<dbReference type="Pfam" id="PF12864">
    <property type="entry name" value="DUF3822"/>
    <property type="match status" value="1"/>
</dbReference>